<comment type="caution">
    <text evidence="2">The sequence shown here is derived from an EMBL/GenBank/DDBJ whole genome shotgun (WGS) entry which is preliminary data.</text>
</comment>
<evidence type="ECO:0000313" key="2">
    <source>
        <dbReference type="EMBL" id="KAG5280111.1"/>
    </source>
</evidence>
<accession>A0AAV6H288</accession>
<keyword evidence="3" id="KW-1185">Reference proteome</keyword>
<organism evidence="2 3">
    <name type="scientific">Alosa alosa</name>
    <name type="common">allis shad</name>
    <dbReference type="NCBI Taxonomy" id="278164"/>
    <lineage>
        <taxon>Eukaryota</taxon>
        <taxon>Metazoa</taxon>
        <taxon>Chordata</taxon>
        <taxon>Craniata</taxon>
        <taxon>Vertebrata</taxon>
        <taxon>Euteleostomi</taxon>
        <taxon>Actinopterygii</taxon>
        <taxon>Neopterygii</taxon>
        <taxon>Teleostei</taxon>
        <taxon>Clupei</taxon>
        <taxon>Clupeiformes</taxon>
        <taxon>Clupeoidei</taxon>
        <taxon>Clupeidae</taxon>
        <taxon>Alosa</taxon>
    </lineage>
</organism>
<dbReference type="Proteomes" id="UP000823561">
    <property type="component" value="Chromosome 6"/>
</dbReference>
<gene>
    <name evidence="2" type="ORF">AALO_G00085090</name>
</gene>
<evidence type="ECO:0000256" key="1">
    <source>
        <dbReference type="SAM" id="MobiDB-lite"/>
    </source>
</evidence>
<protein>
    <submittedName>
        <fullName evidence="2">Uncharacterized protein</fullName>
    </submittedName>
</protein>
<feature type="compositionally biased region" description="Low complexity" evidence="1">
    <location>
        <begin position="78"/>
        <end position="89"/>
    </location>
</feature>
<reference evidence="2" key="1">
    <citation type="submission" date="2020-10" db="EMBL/GenBank/DDBJ databases">
        <title>Chromosome-scale genome assembly of the Allis shad, Alosa alosa.</title>
        <authorList>
            <person name="Margot Z."/>
            <person name="Christophe K."/>
            <person name="Cabau C."/>
            <person name="Louis A."/>
            <person name="Berthelot C."/>
            <person name="Parey E."/>
            <person name="Roest Crollius H."/>
            <person name="Montfort J."/>
            <person name="Robinson-Rechavi M."/>
            <person name="Bucao C."/>
            <person name="Bouchez O."/>
            <person name="Gislard M."/>
            <person name="Lluch J."/>
            <person name="Milhes M."/>
            <person name="Lampietro C."/>
            <person name="Lopez Roques C."/>
            <person name="Donnadieu C."/>
            <person name="Braasch I."/>
            <person name="Desvignes T."/>
            <person name="Postlethwait J."/>
            <person name="Bobe J."/>
            <person name="Guiguen Y."/>
        </authorList>
    </citation>
    <scope>NUCLEOTIDE SEQUENCE</scope>
    <source>
        <strain evidence="2">M-15738</strain>
        <tissue evidence="2">Blood</tissue>
    </source>
</reference>
<dbReference type="AlphaFoldDB" id="A0AAV6H288"/>
<name>A0AAV6H288_9TELE</name>
<feature type="region of interest" description="Disordered" evidence="1">
    <location>
        <begin position="33"/>
        <end position="173"/>
    </location>
</feature>
<dbReference type="EMBL" id="JADWDJ010000006">
    <property type="protein sequence ID" value="KAG5280111.1"/>
    <property type="molecule type" value="Genomic_DNA"/>
</dbReference>
<evidence type="ECO:0000313" key="3">
    <source>
        <dbReference type="Proteomes" id="UP000823561"/>
    </source>
</evidence>
<sequence length="185" mass="19677">MIKGVNGSVGLKPSRSCPLSHLVSNLRVTKARMPSNTVRSLRPRNAPRMVATLPPRHGPPALTQPTVSPLTSGPAGHPAATAPRSSATRRSARIAGQAPRTTRQPRPTVIAPLETNSPSQAAQTRHPKSRVGGANRSRPPPLRLYETVGPSSRKGTLFKDHEGPRANAPGKATQRTLFGILKSRV</sequence>
<proteinExistence type="predicted"/>
<feature type="compositionally biased region" description="Polar residues" evidence="1">
    <location>
        <begin position="114"/>
        <end position="123"/>
    </location>
</feature>